<name>A0A384JRE6_BOTFB</name>
<gene>
    <name evidence="1" type="ORF">BCIN_08g05820</name>
</gene>
<accession>A0A384JRE6</accession>
<dbReference type="InterPro" id="IPR046670">
    <property type="entry name" value="DUF6540"/>
</dbReference>
<dbReference type="RefSeq" id="XP_001553076.1">
    <property type="nucleotide sequence ID" value="XM_001553026.2"/>
</dbReference>
<sequence length="133" mass="15053">MSYPVYLVSSSGLPRDHHSIFIETNLHGPRTGHLYHVTGNIQTGMMHSHRASLTAPEEAPDFGGVKKLLGIVRVEKYELVREIVDAIPAPGKQFEGPRRLDMRVPLRRCQEWVREAVDALREARVLESVESEE</sequence>
<evidence type="ECO:0000313" key="1">
    <source>
        <dbReference type="EMBL" id="ATZ52967.1"/>
    </source>
</evidence>
<dbReference type="KEGG" id="bfu:BCIN_08g05820"/>
<keyword evidence="2" id="KW-1185">Reference proteome</keyword>
<proteinExistence type="predicted"/>
<dbReference type="Pfam" id="PF20174">
    <property type="entry name" value="DUF6540"/>
    <property type="match status" value="1"/>
</dbReference>
<dbReference type="VEuPathDB" id="FungiDB:Bcin08g05820"/>
<dbReference type="AlphaFoldDB" id="A0A384JRE6"/>
<dbReference type="GeneID" id="5433607"/>
<reference evidence="1 2" key="1">
    <citation type="journal article" date="2011" name="PLoS Genet.">
        <title>Genomic analysis of the necrotrophic fungal pathogens Sclerotinia sclerotiorum and Botrytis cinerea.</title>
        <authorList>
            <person name="Amselem J."/>
            <person name="Cuomo C.A."/>
            <person name="van Kan J.A."/>
            <person name="Viaud M."/>
            <person name="Benito E.P."/>
            <person name="Couloux A."/>
            <person name="Coutinho P.M."/>
            <person name="de Vries R.P."/>
            <person name="Dyer P.S."/>
            <person name="Fillinger S."/>
            <person name="Fournier E."/>
            <person name="Gout L."/>
            <person name="Hahn M."/>
            <person name="Kohn L."/>
            <person name="Lapalu N."/>
            <person name="Plummer K.M."/>
            <person name="Pradier J.M."/>
            <person name="Quevillon E."/>
            <person name="Sharon A."/>
            <person name="Simon A."/>
            <person name="ten Have A."/>
            <person name="Tudzynski B."/>
            <person name="Tudzynski P."/>
            <person name="Wincker P."/>
            <person name="Andrew M."/>
            <person name="Anthouard V."/>
            <person name="Beever R.E."/>
            <person name="Beffa R."/>
            <person name="Benoit I."/>
            <person name="Bouzid O."/>
            <person name="Brault B."/>
            <person name="Chen Z."/>
            <person name="Choquer M."/>
            <person name="Collemare J."/>
            <person name="Cotton P."/>
            <person name="Danchin E.G."/>
            <person name="Da Silva C."/>
            <person name="Gautier A."/>
            <person name="Giraud C."/>
            <person name="Giraud T."/>
            <person name="Gonzalez C."/>
            <person name="Grossetete S."/>
            <person name="Guldener U."/>
            <person name="Henrissat B."/>
            <person name="Howlett B.J."/>
            <person name="Kodira C."/>
            <person name="Kretschmer M."/>
            <person name="Lappartient A."/>
            <person name="Leroch M."/>
            <person name="Levis C."/>
            <person name="Mauceli E."/>
            <person name="Neuveglise C."/>
            <person name="Oeser B."/>
            <person name="Pearson M."/>
            <person name="Poulain J."/>
            <person name="Poussereau N."/>
            <person name="Quesneville H."/>
            <person name="Rascle C."/>
            <person name="Schumacher J."/>
            <person name="Segurens B."/>
            <person name="Sexton A."/>
            <person name="Silva E."/>
            <person name="Sirven C."/>
            <person name="Soanes D.M."/>
            <person name="Talbot N.J."/>
            <person name="Templeton M."/>
            <person name="Yandava C."/>
            <person name="Yarden O."/>
            <person name="Zeng Q."/>
            <person name="Rollins J.A."/>
            <person name="Lebrun M.H."/>
            <person name="Dickman M."/>
        </authorList>
    </citation>
    <scope>NUCLEOTIDE SEQUENCE [LARGE SCALE GENOMIC DNA]</scope>
    <source>
        <strain evidence="1 2">B05.10</strain>
    </source>
</reference>
<dbReference type="OrthoDB" id="4135672at2759"/>
<organism evidence="1 2">
    <name type="scientific">Botryotinia fuckeliana (strain B05.10)</name>
    <name type="common">Noble rot fungus</name>
    <name type="synonym">Botrytis cinerea</name>
    <dbReference type="NCBI Taxonomy" id="332648"/>
    <lineage>
        <taxon>Eukaryota</taxon>
        <taxon>Fungi</taxon>
        <taxon>Dikarya</taxon>
        <taxon>Ascomycota</taxon>
        <taxon>Pezizomycotina</taxon>
        <taxon>Leotiomycetes</taxon>
        <taxon>Helotiales</taxon>
        <taxon>Sclerotiniaceae</taxon>
        <taxon>Botrytis</taxon>
    </lineage>
</organism>
<dbReference type="Proteomes" id="UP000001798">
    <property type="component" value="Chromosome 8"/>
</dbReference>
<protein>
    <submittedName>
        <fullName evidence="1">Uncharacterized protein</fullName>
    </submittedName>
</protein>
<evidence type="ECO:0000313" key="2">
    <source>
        <dbReference type="Proteomes" id="UP000001798"/>
    </source>
</evidence>
<dbReference type="OMA" id="FVETHEN"/>
<reference evidence="1 2" key="3">
    <citation type="journal article" date="2017" name="Mol. Plant Pathol.">
        <title>A gapless genome sequence of the fungus Botrytis cinerea.</title>
        <authorList>
            <person name="Van Kan J.A."/>
            <person name="Stassen J.H."/>
            <person name="Mosbach A."/>
            <person name="Van Der Lee T.A."/>
            <person name="Faino L."/>
            <person name="Farmer A.D."/>
            <person name="Papasotiriou D.G."/>
            <person name="Zhou S."/>
            <person name="Seidl M.F."/>
            <person name="Cottam E."/>
            <person name="Edel D."/>
            <person name="Hahn M."/>
            <person name="Schwartz D.C."/>
            <person name="Dietrich R.A."/>
            <person name="Widdison S."/>
            <person name="Scalliet G."/>
        </authorList>
    </citation>
    <scope>NUCLEOTIDE SEQUENCE [LARGE SCALE GENOMIC DNA]</scope>
    <source>
        <strain evidence="1 2">B05.10</strain>
    </source>
</reference>
<dbReference type="EMBL" id="CP009812">
    <property type="protein sequence ID" value="ATZ52967.1"/>
    <property type="molecule type" value="Genomic_DNA"/>
</dbReference>
<reference evidence="1 2" key="2">
    <citation type="journal article" date="2012" name="Eukaryot. Cell">
        <title>Genome update of Botrytis cinerea strains B05.10 and T4.</title>
        <authorList>
            <person name="Staats M."/>
            <person name="van Kan J.A."/>
        </authorList>
    </citation>
    <scope>NUCLEOTIDE SEQUENCE [LARGE SCALE GENOMIC DNA]</scope>
    <source>
        <strain evidence="1 2">B05.10</strain>
    </source>
</reference>